<evidence type="ECO:0000313" key="2">
    <source>
        <dbReference type="Proteomes" id="UP000266239"/>
    </source>
</evidence>
<accession>A0A397BEY4</accession>
<comment type="caution">
    <text evidence="1">The sequence shown here is derived from an EMBL/GenBank/DDBJ whole genome shotgun (WGS) entry which is preliminary data.</text>
</comment>
<evidence type="ECO:0000313" key="1">
    <source>
        <dbReference type="EMBL" id="RHY17085.1"/>
    </source>
</evidence>
<dbReference type="AlphaFoldDB" id="A0A397BEY4"/>
<protein>
    <submittedName>
        <fullName evidence="1">Uncharacterized protein</fullName>
    </submittedName>
</protein>
<organism evidence="1 2">
    <name type="scientific">Aphanomyces astaci</name>
    <name type="common">Crayfish plague agent</name>
    <dbReference type="NCBI Taxonomy" id="112090"/>
    <lineage>
        <taxon>Eukaryota</taxon>
        <taxon>Sar</taxon>
        <taxon>Stramenopiles</taxon>
        <taxon>Oomycota</taxon>
        <taxon>Saprolegniomycetes</taxon>
        <taxon>Saprolegniales</taxon>
        <taxon>Verrucalvaceae</taxon>
        <taxon>Aphanomyces</taxon>
    </lineage>
</organism>
<proteinExistence type="predicted"/>
<sequence length="135" mass="15467">MNDDDTPYSCGNEAKYNPFYALLGSKFAQSDTRYKFTLQLAFWDIFKQVLDFTELSPSAVLFLKVVFEKLLLIEDESTVLVVFERIALQKVKTPALRDGITVFLHQHMLPYKFKDSKGKSRAKMVCALLDAMGKK</sequence>
<dbReference type="VEuPathDB" id="FungiDB:H257_16082"/>
<dbReference type="GO" id="GO:0003723">
    <property type="term" value="F:RNA binding"/>
    <property type="evidence" value="ECO:0007669"/>
    <property type="project" value="TreeGrafter"/>
</dbReference>
<gene>
    <name evidence="1" type="ORF">DYB25_008655</name>
</gene>
<dbReference type="PANTHER" id="PTHR18034">
    <property type="entry name" value="CELL CYCLE CONTROL PROTEIN CWF22-RELATED"/>
    <property type="match status" value="1"/>
</dbReference>
<dbReference type="PANTHER" id="PTHR18034:SF4">
    <property type="entry name" value="NUCLEOLAR MIF4G DOMAIN-CONTAINING PROTEIN 1"/>
    <property type="match status" value="1"/>
</dbReference>
<dbReference type="GO" id="GO:0005730">
    <property type="term" value="C:nucleolus"/>
    <property type="evidence" value="ECO:0007669"/>
    <property type="project" value="TreeGrafter"/>
</dbReference>
<dbReference type="Proteomes" id="UP000266239">
    <property type="component" value="Unassembled WGS sequence"/>
</dbReference>
<reference evidence="1 2" key="1">
    <citation type="submission" date="2018-08" db="EMBL/GenBank/DDBJ databases">
        <title>Aphanomyces genome sequencing and annotation.</title>
        <authorList>
            <person name="Minardi D."/>
            <person name="Oidtmann B."/>
            <person name="Van Der Giezen M."/>
            <person name="Studholme D.J."/>
        </authorList>
    </citation>
    <scope>NUCLEOTIDE SEQUENCE [LARGE SCALE GENOMIC DNA]</scope>
    <source>
        <strain evidence="1 2">Yx</strain>
    </source>
</reference>
<dbReference type="GO" id="GO:0042274">
    <property type="term" value="P:ribosomal small subunit biogenesis"/>
    <property type="evidence" value="ECO:0007669"/>
    <property type="project" value="TreeGrafter"/>
</dbReference>
<dbReference type="EMBL" id="QUTA01005126">
    <property type="protein sequence ID" value="RHY17085.1"/>
    <property type="molecule type" value="Genomic_DNA"/>
</dbReference>
<dbReference type="InterPro" id="IPR050781">
    <property type="entry name" value="CWC22_splicing_factor"/>
</dbReference>
<name>A0A397BEY4_APHAT</name>